<feature type="coiled-coil region" evidence="4">
    <location>
        <begin position="1000"/>
        <end position="1063"/>
    </location>
</feature>
<organism evidence="6 7">
    <name type="scientific">Micromonas commoda (strain RCC299 / NOUM17 / CCMP2709)</name>
    <name type="common">Picoplanktonic green alga</name>
    <dbReference type="NCBI Taxonomy" id="296587"/>
    <lineage>
        <taxon>Eukaryota</taxon>
        <taxon>Viridiplantae</taxon>
        <taxon>Chlorophyta</taxon>
        <taxon>Mamiellophyceae</taxon>
        <taxon>Mamiellales</taxon>
        <taxon>Mamiellaceae</taxon>
        <taxon>Micromonas</taxon>
    </lineage>
</organism>
<dbReference type="Pfam" id="PF13432">
    <property type="entry name" value="TPR_16"/>
    <property type="match status" value="4"/>
</dbReference>
<feature type="compositionally biased region" description="Basic and acidic residues" evidence="5">
    <location>
        <begin position="1180"/>
        <end position="1189"/>
    </location>
</feature>
<dbReference type="PANTHER" id="PTHR14027:SF2">
    <property type="entry name" value="RNA POLYMERASE-ASSOCIATED PROTEIN CTR9 HOMOLOG"/>
    <property type="match status" value="1"/>
</dbReference>
<dbReference type="AlphaFoldDB" id="C1FG05"/>
<dbReference type="SMART" id="SM00028">
    <property type="entry name" value="TPR"/>
    <property type="match status" value="11"/>
</dbReference>
<dbReference type="GO" id="GO:0016593">
    <property type="term" value="C:Cdc73/Paf1 complex"/>
    <property type="evidence" value="ECO:0007669"/>
    <property type="project" value="TreeGrafter"/>
</dbReference>
<dbReference type="GO" id="GO:0006368">
    <property type="term" value="P:transcription elongation by RNA polymerase II"/>
    <property type="evidence" value="ECO:0007669"/>
    <property type="project" value="TreeGrafter"/>
</dbReference>
<dbReference type="InterPro" id="IPR011990">
    <property type="entry name" value="TPR-like_helical_dom_sf"/>
</dbReference>
<feature type="compositionally biased region" description="Acidic residues" evidence="5">
    <location>
        <begin position="1166"/>
        <end position="1175"/>
    </location>
</feature>
<evidence type="ECO:0000256" key="4">
    <source>
        <dbReference type="SAM" id="Coils"/>
    </source>
</evidence>
<dbReference type="Pfam" id="PF14559">
    <property type="entry name" value="TPR_19"/>
    <property type="match status" value="1"/>
</dbReference>
<protein>
    <submittedName>
        <fullName evidence="6">PAF1 complex protein</fullName>
    </submittedName>
</protein>
<gene>
    <name evidence="6" type="ORF">MICPUN_60692</name>
</gene>
<dbReference type="KEGG" id="mis:MICPUN_60692"/>
<dbReference type="FunCoup" id="C1FG05">
    <property type="interactions" value="1574"/>
</dbReference>
<dbReference type="OrthoDB" id="343875at2759"/>
<dbReference type="Proteomes" id="UP000002009">
    <property type="component" value="Chromosome 8"/>
</dbReference>
<evidence type="ECO:0000256" key="5">
    <source>
        <dbReference type="SAM" id="MobiDB-lite"/>
    </source>
</evidence>
<name>C1FG05_MICCC</name>
<dbReference type="eggNOG" id="KOG2002">
    <property type="taxonomic scope" value="Eukaryota"/>
</dbReference>
<feature type="compositionally biased region" description="Acidic residues" evidence="5">
    <location>
        <begin position="1134"/>
        <end position="1152"/>
    </location>
</feature>
<keyword evidence="1" id="KW-0677">Repeat</keyword>
<feature type="region of interest" description="Disordered" evidence="5">
    <location>
        <begin position="802"/>
        <end position="821"/>
    </location>
</feature>
<dbReference type="GO" id="GO:0000993">
    <property type="term" value="F:RNA polymerase II complex binding"/>
    <property type="evidence" value="ECO:0007669"/>
    <property type="project" value="TreeGrafter"/>
</dbReference>
<evidence type="ECO:0000256" key="1">
    <source>
        <dbReference type="ARBA" id="ARBA00022737"/>
    </source>
</evidence>
<feature type="compositionally biased region" description="Acidic residues" evidence="5">
    <location>
        <begin position="1190"/>
        <end position="1201"/>
    </location>
</feature>
<proteinExistence type="predicted"/>
<dbReference type="PROSITE" id="PS50005">
    <property type="entry name" value="TPR"/>
    <property type="match status" value="1"/>
</dbReference>
<keyword evidence="2 3" id="KW-0802">TPR repeat</keyword>
<evidence type="ECO:0000313" key="6">
    <source>
        <dbReference type="EMBL" id="ACO69464.1"/>
    </source>
</evidence>
<sequence>MAMMDTENGVRDIIYVPIGQTEEAVALPVDDLPDDPSEVLVLLQQEFAPLDIWLDIAKAYLQQGKEENFHAILSNATEDEIEEYYPDSQYERSCILCTLASYYVNIAKGESDQINRVELLTKAEKLIDKADLLWQHKRREDREQMPCVSRAHLEFAKGNAIDAEKLLDEARGLKDGGKDNIGPMLWKALLLFKRDQVADALQWYKRALRMHPGADAGVRLGIGACNLRLGNFEHARLAFQRALDLEPENPDALLGLAQCELNEFTPVPESLLHGGDEDTDPASVEEKMEAAAETYTAAVQRGLELLRRAFNADPHHPAVNVALAQHFLIKKDGASVDHLTDKLVRGTSTNELATPRLRAEAAYVRARLHHQDGKLDRAEAMYTAAVQMDESFAAAAFGLAQVYLAKGDHKSSMLYAERAYAAYPDSVPVLKLYGHLRRKQDAAAAAAGGAGLVSVGTFGAGAGRDKETARILKKVVEADPADLEARLELGDALLASGDYIGALGAYEMAVKIFGDRARNGKGPDAPAALLNNCAVLCAMTGKNYDKAKSLFLRALEASAAEEGGKKTGEQLDAQNERKKAAKSAQPIAFNLAHLDEDFGYVKEANDRYGDLLDANEGMTECLLRRAAMAARQEDFDKAMELAKEATERRPDDVDAAAYVGHLLMKQEKYKEAQEQFKRLREMPKKLSAEDAARRAAAGKTDPVTHTSDEYALISSANAAYYQAVKAQAGAKLVKSGPEREKWRNLEKEHLKQAELYYTKALQKSGSNLYAANGLGILLAEKGKIDEAKRTFQMVAEGLMSLGGGDHSKDDGTEDSDANANKDMLTSPDIWINQGHIQMAKGNYVAAARNYEQAQQRFFFGMDPRVALYQARNHYEANNMEEAKVTLKRALHVAPWDHRLRFNLAYVYQEHAHRTLNRTLKGAEKGKQQGEGEGRLAQVLNAIEDFKLALQLFQQIQAVLQADKQKEGKKSLAQEIGIDKKRLGMHIQFCNKALTDSQPHLEAAKAEEDALKARRDAQAAARKKAEEARAVALAQAAAAKELERKAAEAAAAAAQERFKQNQEKWLKSQAEEKAILAGMEEGEPKRGKKGKKGTGKATKNETVYNEDDDDILVPDAKPMTKEEKARLKATGLFSDSEDEEEADDKETDEDEPNEDAKARLKAAGLADTDDDDDDDANVNVDAKKEASPEKEAEEEEEEEEEDEKARAQKAMEAIKRKRAQAKKDDEEEDEAPPEEDEPDEEEEGRKSAKKRRRAVIDDDSDED</sequence>
<keyword evidence="4" id="KW-0175">Coiled coil</keyword>
<feature type="repeat" description="TPR" evidence="3">
    <location>
        <begin position="216"/>
        <end position="249"/>
    </location>
</feature>
<dbReference type="Gene3D" id="1.25.40.10">
    <property type="entry name" value="Tetratricopeptide repeat domain"/>
    <property type="match status" value="4"/>
</dbReference>
<evidence type="ECO:0000313" key="7">
    <source>
        <dbReference type="Proteomes" id="UP000002009"/>
    </source>
</evidence>
<dbReference type="InParanoid" id="C1FG05"/>
<feature type="region of interest" description="Disordered" evidence="5">
    <location>
        <begin position="1076"/>
        <end position="1262"/>
    </location>
</feature>
<evidence type="ECO:0000256" key="3">
    <source>
        <dbReference type="PROSITE-ProRule" id="PRU00339"/>
    </source>
</evidence>
<dbReference type="STRING" id="296587.C1FG05"/>
<dbReference type="SUPFAM" id="SSF48452">
    <property type="entry name" value="TPR-like"/>
    <property type="match status" value="3"/>
</dbReference>
<dbReference type="OMA" id="EHWLTIA"/>
<dbReference type="InterPro" id="IPR019734">
    <property type="entry name" value="TPR_rpt"/>
</dbReference>
<evidence type="ECO:0000256" key="2">
    <source>
        <dbReference type="ARBA" id="ARBA00022803"/>
    </source>
</evidence>
<reference evidence="6 7" key="1">
    <citation type="journal article" date="2009" name="Science">
        <title>Green evolution and dynamic adaptations revealed by genomes of the marine picoeukaryotes Micromonas.</title>
        <authorList>
            <person name="Worden A.Z."/>
            <person name="Lee J.H."/>
            <person name="Mock T."/>
            <person name="Rouze P."/>
            <person name="Simmons M.P."/>
            <person name="Aerts A.L."/>
            <person name="Allen A.E."/>
            <person name="Cuvelier M.L."/>
            <person name="Derelle E."/>
            <person name="Everett M.V."/>
            <person name="Foulon E."/>
            <person name="Grimwood J."/>
            <person name="Gundlach H."/>
            <person name="Henrissat B."/>
            <person name="Napoli C."/>
            <person name="McDonald S.M."/>
            <person name="Parker M.S."/>
            <person name="Rombauts S."/>
            <person name="Salamov A."/>
            <person name="Von Dassow P."/>
            <person name="Badger J.H."/>
            <person name="Coutinho P.M."/>
            <person name="Demir E."/>
            <person name="Dubchak I."/>
            <person name="Gentemann C."/>
            <person name="Eikrem W."/>
            <person name="Gready J.E."/>
            <person name="John U."/>
            <person name="Lanier W."/>
            <person name="Lindquist E.A."/>
            <person name="Lucas S."/>
            <person name="Mayer K.F."/>
            <person name="Moreau H."/>
            <person name="Not F."/>
            <person name="Otillar R."/>
            <person name="Panaud O."/>
            <person name="Pangilinan J."/>
            <person name="Paulsen I."/>
            <person name="Piegu B."/>
            <person name="Poliakov A."/>
            <person name="Robbens S."/>
            <person name="Schmutz J."/>
            <person name="Toulza E."/>
            <person name="Wyss T."/>
            <person name="Zelensky A."/>
            <person name="Zhou K."/>
            <person name="Armbrust E.V."/>
            <person name="Bhattacharya D."/>
            <person name="Goodenough U.W."/>
            <person name="Van de Peer Y."/>
            <person name="Grigoriev I.V."/>
        </authorList>
    </citation>
    <scope>NUCLEOTIDE SEQUENCE [LARGE SCALE GENOMIC DNA]</scope>
    <source>
        <strain evidence="7">RCC299 / NOUM17</strain>
    </source>
</reference>
<dbReference type="InterPro" id="IPR031101">
    <property type="entry name" value="Ctr9"/>
</dbReference>
<feature type="compositionally biased region" description="Acidic residues" evidence="5">
    <location>
        <begin position="1224"/>
        <end position="1241"/>
    </location>
</feature>
<dbReference type="GeneID" id="8245549"/>
<dbReference type="PANTHER" id="PTHR14027">
    <property type="entry name" value="RNA POLYMERASE-ASSOCIATED PROTEIN CTR9"/>
    <property type="match status" value="1"/>
</dbReference>
<accession>C1FG05</accession>
<keyword evidence="7" id="KW-1185">Reference proteome</keyword>
<dbReference type="EMBL" id="CP001575">
    <property type="protein sequence ID" value="ACO69464.1"/>
    <property type="molecule type" value="Genomic_DNA"/>
</dbReference>
<dbReference type="RefSeq" id="XP_002508206.1">
    <property type="nucleotide sequence ID" value="XM_002508160.1"/>
</dbReference>
<dbReference type="GO" id="GO:0006355">
    <property type="term" value="P:regulation of DNA-templated transcription"/>
    <property type="evidence" value="ECO:0007669"/>
    <property type="project" value="InterPro"/>
</dbReference>